<keyword evidence="3" id="KW-1185">Reference proteome</keyword>
<evidence type="ECO:0000313" key="2">
    <source>
        <dbReference type="EMBL" id="KAF4414627.1"/>
    </source>
</evidence>
<dbReference type="AlphaFoldDB" id="A0A8H4JBV9"/>
<dbReference type="PANTHER" id="PTHR43762:SF1">
    <property type="entry name" value="D-ARABINONO-1,4-LACTONE OXIDASE"/>
    <property type="match status" value="1"/>
</dbReference>
<gene>
    <name evidence="2" type="ORF">FACUT_14116</name>
</gene>
<protein>
    <submittedName>
        <fullName evidence="2">FAD-binding domain-containing</fullName>
    </submittedName>
</protein>
<dbReference type="InterPro" id="IPR010031">
    <property type="entry name" value="FAD_lactone_oxidase-like"/>
</dbReference>
<dbReference type="InterPro" id="IPR036318">
    <property type="entry name" value="FAD-bd_PCMH-like_sf"/>
</dbReference>
<sequence length="288" mass="33277">MTLLTNWNDEIRFEVADDHLKRPAQVRDVEAIIRRANEQNQEGLTVTVEGGVTMRQLYAHLRELSLQPPVVLEYGNFQIGAISGTHANDTAIRRSVQFLSFVLSVMLITPTGEVMEISESRNAEYLPAIRSHFGMLGVICEIIPYSRYTIDPYDRAVIYTEDNPNFDFYDWVFLEAQWCEMVQAFLQLSRRFQQQHGFILPLPALIYFIEQDQASLLLRSRSVNMMAIDPLFPDPKDPTWKEFRLVFNKIAMTHGGIPHINKTRDGAINHFAQAHDPDSIRHFLQIRQ</sequence>
<dbReference type="GO" id="GO:0071949">
    <property type="term" value="F:FAD binding"/>
    <property type="evidence" value="ECO:0007669"/>
    <property type="project" value="InterPro"/>
</dbReference>
<name>A0A8H4JBV9_9HYPO</name>
<organism evidence="2 3">
    <name type="scientific">Fusarium acutatum</name>
    <dbReference type="NCBI Taxonomy" id="78861"/>
    <lineage>
        <taxon>Eukaryota</taxon>
        <taxon>Fungi</taxon>
        <taxon>Dikarya</taxon>
        <taxon>Ascomycota</taxon>
        <taxon>Pezizomycotina</taxon>
        <taxon>Sordariomycetes</taxon>
        <taxon>Hypocreomycetidae</taxon>
        <taxon>Hypocreales</taxon>
        <taxon>Nectriaceae</taxon>
        <taxon>Fusarium</taxon>
        <taxon>Fusarium fujikuroi species complex</taxon>
    </lineage>
</organism>
<dbReference type="Gene3D" id="3.30.465.10">
    <property type="match status" value="1"/>
</dbReference>
<accession>A0A8H4JBV9</accession>
<feature type="domain" description="FAD-binding PCMH-type" evidence="1">
    <location>
        <begin position="1"/>
        <end position="149"/>
    </location>
</feature>
<dbReference type="OrthoDB" id="371463at2759"/>
<proteinExistence type="predicted"/>
<dbReference type="GO" id="GO:0016899">
    <property type="term" value="F:oxidoreductase activity, acting on the CH-OH group of donors, oxygen as acceptor"/>
    <property type="evidence" value="ECO:0007669"/>
    <property type="project" value="InterPro"/>
</dbReference>
<evidence type="ECO:0000259" key="1">
    <source>
        <dbReference type="PROSITE" id="PS51387"/>
    </source>
</evidence>
<dbReference type="Pfam" id="PF01565">
    <property type="entry name" value="FAD_binding_4"/>
    <property type="match status" value="1"/>
</dbReference>
<dbReference type="EMBL" id="JAADJF010000799">
    <property type="protein sequence ID" value="KAF4414627.1"/>
    <property type="molecule type" value="Genomic_DNA"/>
</dbReference>
<comment type="caution">
    <text evidence="2">The sequence shown here is derived from an EMBL/GenBank/DDBJ whole genome shotgun (WGS) entry which is preliminary data.</text>
</comment>
<dbReference type="Proteomes" id="UP000536711">
    <property type="component" value="Unassembled WGS sequence"/>
</dbReference>
<dbReference type="PANTHER" id="PTHR43762">
    <property type="entry name" value="L-GULONOLACTONE OXIDASE"/>
    <property type="match status" value="1"/>
</dbReference>
<dbReference type="SUPFAM" id="SSF56176">
    <property type="entry name" value="FAD-binding/transporter-associated domain-like"/>
    <property type="match status" value="1"/>
</dbReference>
<dbReference type="InterPro" id="IPR016166">
    <property type="entry name" value="FAD-bd_PCMH"/>
</dbReference>
<dbReference type="PROSITE" id="PS51387">
    <property type="entry name" value="FAD_PCMH"/>
    <property type="match status" value="1"/>
</dbReference>
<evidence type="ECO:0000313" key="3">
    <source>
        <dbReference type="Proteomes" id="UP000536711"/>
    </source>
</evidence>
<dbReference type="InterPro" id="IPR006094">
    <property type="entry name" value="Oxid_FAD_bind_N"/>
</dbReference>
<reference evidence="2 3" key="1">
    <citation type="submission" date="2020-01" db="EMBL/GenBank/DDBJ databases">
        <title>Identification and distribution of gene clusters putatively required for synthesis of sphingolipid metabolism inhibitors in phylogenetically diverse species of the filamentous fungus Fusarium.</title>
        <authorList>
            <person name="Kim H.-S."/>
            <person name="Busman M."/>
            <person name="Brown D.W."/>
            <person name="Divon H."/>
            <person name="Uhlig S."/>
            <person name="Proctor R.H."/>
        </authorList>
    </citation>
    <scope>NUCLEOTIDE SEQUENCE [LARGE SCALE GENOMIC DNA]</scope>
    <source>
        <strain evidence="2 3">NRRL 13308</strain>
    </source>
</reference>
<dbReference type="InterPro" id="IPR016169">
    <property type="entry name" value="FAD-bd_PCMH_sub2"/>
</dbReference>